<reference evidence="1" key="1">
    <citation type="submission" date="2014-11" db="EMBL/GenBank/DDBJ databases">
        <authorList>
            <person name="Amaro Gonzalez C."/>
        </authorList>
    </citation>
    <scope>NUCLEOTIDE SEQUENCE</scope>
</reference>
<accession>A0A0E9VND6</accession>
<proteinExistence type="predicted"/>
<evidence type="ECO:0000313" key="1">
    <source>
        <dbReference type="EMBL" id="JAH79582.1"/>
    </source>
</evidence>
<organism evidence="1">
    <name type="scientific">Anguilla anguilla</name>
    <name type="common">European freshwater eel</name>
    <name type="synonym">Muraena anguilla</name>
    <dbReference type="NCBI Taxonomy" id="7936"/>
    <lineage>
        <taxon>Eukaryota</taxon>
        <taxon>Metazoa</taxon>
        <taxon>Chordata</taxon>
        <taxon>Craniata</taxon>
        <taxon>Vertebrata</taxon>
        <taxon>Euteleostomi</taxon>
        <taxon>Actinopterygii</taxon>
        <taxon>Neopterygii</taxon>
        <taxon>Teleostei</taxon>
        <taxon>Anguilliformes</taxon>
        <taxon>Anguillidae</taxon>
        <taxon>Anguilla</taxon>
    </lineage>
</organism>
<name>A0A0E9VND6_ANGAN</name>
<sequence>MSSLLFFFAPSGHFSPRKQYPWILLRYERKCNTYACACFTTTLLYLEN</sequence>
<dbReference type="EMBL" id="GBXM01028995">
    <property type="protein sequence ID" value="JAH79582.1"/>
    <property type="molecule type" value="Transcribed_RNA"/>
</dbReference>
<dbReference type="AlphaFoldDB" id="A0A0E9VND6"/>
<reference evidence="1" key="2">
    <citation type="journal article" date="2015" name="Fish Shellfish Immunol.">
        <title>Early steps in the European eel (Anguilla anguilla)-Vibrio vulnificus interaction in the gills: Role of the RtxA13 toxin.</title>
        <authorList>
            <person name="Callol A."/>
            <person name="Pajuelo D."/>
            <person name="Ebbesson L."/>
            <person name="Teles M."/>
            <person name="MacKenzie S."/>
            <person name="Amaro C."/>
        </authorList>
    </citation>
    <scope>NUCLEOTIDE SEQUENCE</scope>
</reference>
<protein>
    <submittedName>
        <fullName evidence="1">Uncharacterized protein</fullName>
    </submittedName>
</protein>